<evidence type="ECO:0000313" key="3">
    <source>
        <dbReference type="Proteomes" id="UP000005237"/>
    </source>
</evidence>
<dbReference type="EnsemblMetazoa" id="CJA40272.1">
    <property type="protein sequence ID" value="CJA40272.1"/>
    <property type="gene ID" value="WBGene00216120"/>
</dbReference>
<protein>
    <submittedName>
        <fullName evidence="2">Uncharacterized protein</fullName>
    </submittedName>
</protein>
<keyword evidence="3" id="KW-1185">Reference proteome</keyword>
<dbReference type="AlphaFoldDB" id="A0A8R1ETT0"/>
<feature type="region of interest" description="Disordered" evidence="1">
    <location>
        <begin position="83"/>
        <end position="108"/>
    </location>
</feature>
<sequence>MQHLIHHENRVHLAARNSISKPIYVCFQSFRQRSIDNFYHESFADDKTLTKAYAAPIIKEGWSPVLKQQHPFHWKSIFSRPEDHFSNNAITSPTQKKDDQRKRCSNYW</sequence>
<reference evidence="2" key="2">
    <citation type="submission" date="2022-06" db="UniProtKB">
        <authorList>
            <consortium name="EnsemblMetazoa"/>
        </authorList>
    </citation>
    <scope>IDENTIFICATION</scope>
    <source>
        <strain evidence="2">DF5081</strain>
    </source>
</reference>
<accession>A0A8R1ETT0</accession>
<evidence type="ECO:0000256" key="1">
    <source>
        <dbReference type="SAM" id="MobiDB-lite"/>
    </source>
</evidence>
<proteinExistence type="predicted"/>
<evidence type="ECO:0000313" key="2">
    <source>
        <dbReference type="EnsemblMetazoa" id="CJA40272.1"/>
    </source>
</evidence>
<dbReference type="Proteomes" id="UP000005237">
    <property type="component" value="Unassembled WGS sequence"/>
</dbReference>
<reference evidence="3" key="1">
    <citation type="submission" date="2010-08" db="EMBL/GenBank/DDBJ databases">
        <authorList>
            <consortium name="Caenorhabditis japonica Sequencing Consortium"/>
            <person name="Wilson R.K."/>
        </authorList>
    </citation>
    <scope>NUCLEOTIDE SEQUENCE [LARGE SCALE GENOMIC DNA]</scope>
    <source>
        <strain evidence="3">DF5081</strain>
    </source>
</reference>
<organism evidence="2 3">
    <name type="scientific">Caenorhabditis japonica</name>
    <dbReference type="NCBI Taxonomy" id="281687"/>
    <lineage>
        <taxon>Eukaryota</taxon>
        <taxon>Metazoa</taxon>
        <taxon>Ecdysozoa</taxon>
        <taxon>Nematoda</taxon>
        <taxon>Chromadorea</taxon>
        <taxon>Rhabditida</taxon>
        <taxon>Rhabditina</taxon>
        <taxon>Rhabditomorpha</taxon>
        <taxon>Rhabditoidea</taxon>
        <taxon>Rhabditidae</taxon>
        <taxon>Peloderinae</taxon>
        <taxon>Caenorhabditis</taxon>
    </lineage>
</organism>
<name>A0A8R1ETT0_CAEJA</name>